<evidence type="ECO:0000256" key="1">
    <source>
        <dbReference type="SAM" id="MobiDB-lite"/>
    </source>
</evidence>
<reference evidence="2" key="1">
    <citation type="submission" date="2009-07" db="EMBL/GenBank/DDBJ databases">
        <authorList>
            <person name="Weinstock G."/>
            <person name="Sodergren E."/>
            <person name="Clifton S."/>
            <person name="Fulton L."/>
            <person name="Fulton B."/>
            <person name="Courtney L."/>
            <person name="Fronick C."/>
            <person name="Harrison M."/>
            <person name="Strong C."/>
            <person name="Farmer C."/>
            <person name="Delahaunty K."/>
            <person name="Markovic C."/>
            <person name="Hall O."/>
            <person name="Minx P."/>
            <person name="Tomlinson C."/>
            <person name="Mitreva M."/>
            <person name="Nelson J."/>
            <person name="Hou S."/>
            <person name="Wollam A."/>
            <person name="Pepin K.H."/>
            <person name="Johnson M."/>
            <person name="Bhonagiri V."/>
            <person name="Nash W.E."/>
            <person name="Warren W."/>
            <person name="Chinwalla A."/>
            <person name="Mardis E.R."/>
            <person name="Wilson R.K."/>
        </authorList>
    </citation>
    <scope>NUCLEOTIDE SEQUENCE [LARGE SCALE GENOMIC DNA]</scope>
    <source>
        <strain evidence="2">DSM 14469</strain>
    </source>
</reference>
<sequence length="88" mass="9578">MAGFAGCQASGKGTWRQVLQVARHPEKAPGDSFCRLPGIRRKLPVAASACDKFTYEGGRSADTDKNVSSGNLSKIKEKERTKDYEKMG</sequence>
<comment type="caution">
    <text evidence="2">The sequence shown here is derived from an EMBL/GenBank/DDBJ whole genome shotgun (WGS) entry which is preliminary data.</text>
</comment>
<proteinExistence type="predicted"/>
<dbReference type="RefSeq" id="WP_006863563.1">
    <property type="nucleotide sequence ID" value="NZ_ACCL02000020.1"/>
</dbReference>
<organism evidence="2 3">
    <name type="scientific">Marvinbryantia formatexigens DSM 14469</name>
    <dbReference type="NCBI Taxonomy" id="478749"/>
    <lineage>
        <taxon>Bacteria</taxon>
        <taxon>Bacillati</taxon>
        <taxon>Bacillota</taxon>
        <taxon>Clostridia</taxon>
        <taxon>Lachnospirales</taxon>
        <taxon>Lachnospiraceae</taxon>
        <taxon>Marvinbryantia</taxon>
    </lineage>
</organism>
<protein>
    <submittedName>
        <fullName evidence="2">Uncharacterized protein</fullName>
    </submittedName>
</protein>
<accession>C6LJG4</accession>
<name>C6LJG4_9FIRM</name>
<feature type="region of interest" description="Disordered" evidence="1">
    <location>
        <begin position="56"/>
        <end position="88"/>
    </location>
</feature>
<evidence type="ECO:0000313" key="3">
    <source>
        <dbReference type="Proteomes" id="UP000005561"/>
    </source>
</evidence>
<dbReference type="AlphaFoldDB" id="C6LJG4"/>
<feature type="compositionally biased region" description="Basic and acidic residues" evidence="1">
    <location>
        <begin position="74"/>
        <end position="88"/>
    </location>
</feature>
<keyword evidence="3" id="KW-1185">Reference proteome</keyword>
<evidence type="ECO:0000313" key="2">
    <source>
        <dbReference type="EMBL" id="EET59278.1"/>
    </source>
</evidence>
<gene>
    <name evidence="2" type="ORF">BRYFOR_08800</name>
</gene>
<dbReference type="EMBL" id="ACCL02000020">
    <property type="protein sequence ID" value="EET59278.1"/>
    <property type="molecule type" value="Genomic_DNA"/>
</dbReference>
<dbReference type="Proteomes" id="UP000005561">
    <property type="component" value="Unassembled WGS sequence"/>
</dbReference>